<dbReference type="AlphaFoldDB" id="A0A2H0LPS2"/>
<keyword evidence="8 12" id="KW-0521">NADP</keyword>
<gene>
    <name evidence="16" type="ORF">COV74_05170</name>
</gene>
<keyword evidence="9 13" id="KW-0560">Oxidoreductase</keyword>
<dbReference type="UniPathway" id="UPA00050">
    <property type="reaction ID" value="UER00063"/>
</dbReference>
<evidence type="ECO:0000256" key="1">
    <source>
        <dbReference type="ARBA" id="ARBA00005056"/>
    </source>
</evidence>
<dbReference type="SUPFAM" id="SSF51735">
    <property type="entry name" value="NAD(P)-binding Rossmann-fold domains"/>
    <property type="match status" value="1"/>
</dbReference>
<dbReference type="PROSITE" id="PS01042">
    <property type="entry name" value="HOMOSER_DHGENASE"/>
    <property type="match status" value="1"/>
</dbReference>
<evidence type="ECO:0000256" key="14">
    <source>
        <dbReference type="RuleBase" id="RU004171"/>
    </source>
</evidence>
<evidence type="ECO:0000256" key="4">
    <source>
        <dbReference type="ARBA" id="ARBA00013213"/>
    </source>
</evidence>
<dbReference type="PROSITE" id="PS51671">
    <property type="entry name" value="ACT"/>
    <property type="match status" value="1"/>
</dbReference>
<dbReference type="Pfam" id="PF03447">
    <property type="entry name" value="NAD_binding_3"/>
    <property type="match status" value="1"/>
</dbReference>
<evidence type="ECO:0000313" key="17">
    <source>
        <dbReference type="Proteomes" id="UP000230859"/>
    </source>
</evidence>
<feature type="binding site" evidence="12">
    <location>
        <position position="103"/>
    </location>
    <ligand>
        <name>NADPH</name>
        <dbReference type="ChEBI" id="CHEBI:57783"/>
    </ligand>
</feature>
<keyword evidence="10 13" id="KW-0486">Methionine biosynthesis</keyword>
<comment type="similarity">
    <text evidence="3 14">Belongs to the homoserine dehydrogenase family.</text>
</comment>
<dbReference type="InterPro" id="IPR005106">
    <property type="entry name" value="Asp/hSer_DH_NAD-bd"/>
</dbReference>
<dbReference type="Pfam" id="PF01842">
    <property type="entry name" value="ACT"/>
    <property type="match status" value="1"/>
</dbReference>
<dbReference type="GO" id="GO:0004412">
    <property type="term" value="F:homoserine dehydrogenase activity"/>
    <property type="evidence" value="ECO:0007669"/>
    <property type="project" value="UniProtKB-EC"/>
</dbReference>
<dbReference type="EMBL" id="PCVY01000046">
    <property type="protein sequence ID" value="PIQ86346.1"/>
    <property type="molecule type" value="Genomic_DNA"/>
</dbReference>
<evidence type="ECO:0000256" key="12">
    <source>
        <dbReference type="PIRSR" id="PIRSR000098-2"/>
    </source>
</evidence>
<feature type="domain" description="ACT" evidence="15">
    <location>
        <begin position="345"/>
        <end position="420"/>
    </location>
</feature>
<dbReference type="InterPro" id="IPR036291">
    <property type="entry name" value="NAD(P)-bd_dom_sf"/>
</dbReference>
<dbReference type="Gene3D" id="3.40.50.720">
    <property type="entry name" value="NAD(P)-binding Rossmann-like Domain"/>
    <property type="match status" value="1"/>
</dbReference>
<sequence>MQILKIGLLGLGNIGSGVYSLIKRKNKLIAQQSGVRLEIVRIADRSRSLGISVPKHLLTQDVNQVVRHPHIDTVVELFGGVQPTLKFVLTALRSGKDVVTANKALLAEEGDQIFRMAERFDRKIFFEASVGGGIPVIQGLREGLVTNHIQSIHSIINGTSNYILSEMTERGLDFKTALKAAQQKGYAEANPTLDIEGGDAAHKITILASLAFGKMAKFKDVYVEGISAIRHEDIAFANEFGYRIKLLAIVKKSGDGVEARVQPTLIPKHHILADVNGSYNAILIRGDETGDVLFYGKGAGQKPTASAVVSDLATLGKARSASSPMRFPRGHLTVKNISTILSRYYFRFQVIDRPGMLAKISDVLGKHHISISDVIQKERRTGRVVPLILLTHGVHESAVRRAVHAIDRMPVVRGKTQVLRIEE</sequence>
<dbReference type="EC" id="1.1.1.3" evidence="4 13"/>
<reference evidence="16 17" key="1">
    <citation type="submission" date="2017-09" db="EMBL/GenBank/DDBJ databases">
        <title>Depth-based differentiation of microbial function through sediment-hosted aquifers and enrichment of novel symbionts in the deep terrestrial subsurface.</title>
        <authorList>
            <person name="Probst A.J."/>
            <person name="Ladd B."/>
            <person name="Jarett J.K."/>
            <person name="Geller-Mcgrath D.E."/>
            <person name="Sieber C.M."/>
            <person name="Emerson J.B."/>
            <person name="Anantharaman K."/>
            <person name="Thomas B.C."/>
            <person name="Malmstrom R."/>
            <person name="Stieglmeier M."/>
            <person name="Klingl A."/>
            <person name="Woyke T."/>
            <person name="Ryan C.M."/>
            <person name="Banfield J.F."/>
        </authorList>
    </citation>
    <scope>NUCLEOTIDE SEQUENCE [LARGE SCALE GENOMIC DNA]</scope>
    <source>
        <strain evidence="16">CG11_big_fil_rev_8_21_14_0_20_45_26</strain>
    </source>
</reference>
<evidence type="ECO:0000256" key="3">
    <source>
        <dbReference type="ARBA" id="ARBA00006753"/>
    </source>
</evidence>
<dbReference type="PANTHER" id="PTHR43331">
    <property type="entry name" value="HOMOSERINE DEHYDROGENASE"/>
    <property type="match status" value="1"/>
</dbReference>
<comment type="caution">
    <text evidence="16">The sequence shown here is derived from an EMBL/GenBank/DDBJ whole genome shotgun (WGS) entry which is preliminary data.</text>
</comment>
<evidence type="ECO:0000256" key="9">
    <source>
        <dbReference type="ARBA" id="ARBA00023002"/>
    </source>
</evidence>
<protein>
    <recommendedName>
        <fullName evidence="5 13">Homoserine dehydrogenase</fullName>
        <ecNumber evidence="4 13">1.1.1.3</ecNumber>
    </recommendedName>
</protein>
<evidence type="ECO:0000256" key="6">
    <source>
        <dbReference type="ARBA" id="ARBA00022605"/>
    </source>
</evidence>
<evidence type="ECO:0000256" key="11">
    <source>
        <dbReference type="PIRSR" id="PIRSR000098-1"/>
    </source>
</evidence>
<evidence type="ECO:0000256" key="10">
    <source>
        <dbReference type="ARBA" id="ARBA00023167"/>
    </source>
</evidence>
<dbReference type="InterPro" id="IPR016204">
    <property type="entry name" value="HDH"/>
</dbReference>
<dbReference type="Gene3D" id="3.30.70.260">
    <property type="match status" value="1"/>
</dbReference>
<dbReference type="InterPro" id="IPR002912">
    <property type="entry name" value="ACT_dom"/>
</dbReference>
<evidence type="ECO:0000256" key="5">
    <source>
        <dbReference type="ARBA" id="ARBA00013376"/>
    </source>
</evidence>
<evidence type="ECO:0000256" key="8">
    <source>
        <dbReference type="ARBA" id="ARBA00022857"/>
    </source>
</evidence>
<dbReference type="InterPro" id="IPR045865">
    <property type="entry name" value="ACT-like_dom_sf"/>
</dbReference>
<dbReference type="FunFam" id="3.30.360.10:FF:000005">
    <property type="entry name" value="Homoserine dehydrogenase"/>
    <property type="match status" value="1"/>
</dbReference>
<dbReference type="SUPFAM" id="SSF55021">
    <property type="entry name" value="ACT-like"/>
    <property type="match status" value="1"/>
</dbReference>
<dbReference type="PIRSF" id="PIRSF000098">
    <property type="entry name" value="Homoser_dehydrog"/>
    <property type="match status" value="1"/>
</dbReference>
<feature type="binding site" evidence="12">
    <location>
        <begin position="9"/>
        <end position="16"/>
    </location>
    <ligand>
        <name>NADP(+)</name>
        <dbReference type="ChEBI" id="CHEBI:58349"/>
    </ligand>
</feature>
<dbReference type="Gene3D" id="3.30.360.10">
    <property type="entry name" value="Dihydrodipicolinate Reductase, domain 2"/>
    <property type="match status" value="1"/>
</dbReference>
<dbReference type="GO" id="GO:0050661">
    <property type="term" value="F:NADP binding"/>
    <property type="evidence" value="ECO:0007669"/>
    <property type="project" value="InterPro"/>
</dbReference>
<dbReference type="GO" id="GO:0009088">
    <property type="term" value="P:threonine biosynthetic process"/>
    <property type="evidence" value="ECO:0007669"/>
    <property type="project" value="UniProtKB-UniPathway"/>
</dbReference>
<comment type="catalytic activity">
    <reaction evidence="13">
        <text>L-homoserine + NADP(+) = L-aspartate 4-semialdehyde + NADPH + H(+)</text>
        <dbReference type="Rhea" id="RHEA:15761"/>
        <dbReference type="ChEBI" id="CHEBI:15378"/>
        <dbReference type="ChEBI" id="CHEBI:57476"/>
        <dbReference type="ChEBI" id="CHEBI:57783"/>
        <dbReference type="ChEBI" id="CHEBI:58349"/>
        <dbReference type="ChEBI" id="CHEBI:537519"/>
        <dbReference type="EC" id="1.1.1.3"/>
    </reaction>
</comment>
<dbReference type="Pfam" id="PF00742">
    <property type="entry name" value="Homoserine_dh"/>
    <property type="match status" value="1"/>
</dbReference>
<keyword evidence="6 13" id="KW-0028">Amino-acid biosynthesis</keyword>
<dbReference type="PANTHER" id="PTHR43331:SF1">
    <property type="entry name" value="HOMOSERINE DEHYDROGENASE"/>
    <property type="match status" value="1"/>
</dbReference>
<evidence type="ECO:0000259" key="15">
    <source>
        <dbReference type="PROSITE" id="PS51671"/>
    </source>
</evidence>
<organism evidence="16 17">
    <name type="scientific">Candidatus Abzuiibacterium crystallinum</name>
    <dbReference type="NCBI Taxonomy" id="1974748"/>
    <lineage>
        <taxon>Bacteria</taxon>
        <taxon>Pseudomonadati</taxon>
        <taxon>Candidatus Omnitrophota</taxon>
        <taxon>Candidatus Abzuiibacterium</taxon>
    </lineage>
</organism>
<accession>A0A2H0LPS2</accession>
<comment type="pathway">
    <text evidence="1 13">Amino-acid biosynthesis; L-threonine biosynthesis; L-threonine from L-aspartate: step 3/5.</text>
</comment>
<evidence type="ECO:0000256" key="7">
    <source>
        <dbReference type="ARBA" id="ARBA00022697"/>
    </source>
</evidence>
<dbReference type="InterPro" id="IPR001342">
    <property type="entry name" value="HDH_cat"/>
</dbReference>
<dbReference type="NCBIfam" id="NF004976">
    <property type="entry name" value="PRK06349.1"/>
    <property type="match status" value="1"/>
</dbReference>
<dbReference type="CDD" id="cd04881">
    <property type="entry name" value="ACT_HSDH-Hom"/>
    <property type="match status" value="1"/>
</dbReference>
<keyword evidence="7 13" id="KW-0791">Threonine biosynthesis</keyword>
<dbReference type="Proteomes" id="UP000230859">
    <property type="component" value="Unassembled WGS sequence"/>
</dbReference>
<feature type="binding site" evidence="12">
    <location>
        <position position="188"/>
    </location>
    <ligand>
        <name>L-homoserine</name>
        <dbReference type="ChEBI" id="CHEBI:57476"/>
    </ligand>
</feature>
<evidence type="ECO:0000313" key="16">
    <source>
        <dbReference type="EMBL" id="PIQ86346.1"/>
    </source>
</evidence>
<comment type="pathway">
    <text evidence="2 13">Amino-acid biosynthesis; L-methionine biosynthesis via de novo pathway; L-homoserine from L-aspartate: step 3/3.</text>
</comment>
<evidence type="ECO:0000256" key="13">
    <source>
        <dbReference type="RuleBase" id="RU000579"/>
    </source>
</evidence>
<dbReference type="SUPFAM" id="SSF55347">
    <property type="entry name" value="Glyceraldehyde-3-phosphate dehydrogenase-like, C-terminal domain"/>
    <property type="match status" value="1"/>
</dbReference>
<dbReference type="FunFam" id="3.30.70.260:FF:000030">
    <property type="entry name" value="Homoserine dehydrogenase"/>
    <property type="match status" value="1"/>
</dbReference>
<feature type="active site" description="Proton donor" evidence="11">
    <location>
        <position position="203"/>
    </location>
</feature>
<dbReference type="InterPro" id="IPR019811">
    <property type="entry name" value="HDH_CS"/>
</dbReference>
<proteinExistence type="inferred from homology"/>
<evidence type="ECO:0000256" key="2">
    <source>
        <dbReference type="ARBA" id="ARBA00005062"/>
    </source>
</evidence>
<dbReference type="UniPathway" id="UPA00051">
    <property type="reaction ID" value="UER00465"/>
</dbReference>
<name>A0A2H0LPS2_9BACT</name>
<dbReference type="GO" id="GO:0009086">
    <property type="term" value="P:methionine biosynthetic process"/>
    <property type="evidence" value="ECO:0007669"/>
    <property type="project" value="UniProtKB-KW"/>
</dbReference>